<keyword evidence="2" id="KW-1185">Reference proteome</keyword>
<dbReference type="EMBL" id="KV442024">
    <property type="protein sequence ID" value="OAQ32704.1"/>
    <property type="molecule type" value="Genomic_DNA"/>
</dbReference>
<feature type="non-terminal residue" evidence="1">
    <location>
        <position position="1"/>
    </location>
</feature>
<reference evidence="1 2" key="1">
    <citation type="submission" date="2016-05" db="EMBL/GenBank/DDBJ databases">
        <title>Genome sequencing reveals origins of a unique bacterial endosymbiosis in the earliest lineages of terrestrial Fungi.</title>
        <authorList>
            <consortium name="DOE Joint Genome Institute"/>
            <person name="Uehling J."/>
            <person name="Gryganskyi A."/>
            <person name="Hameed K."/>
            <person name="Tschaplinski T."/>
            <person name="Misztal P."/>
            <person name="Wu S."/>
            <person name="Desiro A."/>
            <person name="Vande Pol N."/>
            <person name="Du Z.-Y."/>
            <person name="Zienkiewicz A."/>
            <person name="Zienkiewicz K."/>
            <person name="Morin E."/>
            <person name="Tisserant E."/>
            <person name="Splivallo R."/>
            <person name="Hainaut M."/>
            <person name="Henrissat B."/>
            <person name="Ohm R."/>
            <person name="Kuo A."/>
            <person name="Yan J."/>
            <person name="Lipzen A."/>
            <person name="Nolan M."/>
            <person name="Labutti K."/>
            <person name="Barry K."/>
            <person name="Goldstein A."/>
            <person name="Labbe J."/>
            <person name="Schadt C."/>
            <person name="Tuskan G."/>
            <person name="Grigoriev I."/>
            <person name="Martin F."/>
            <person name="Vilgalys R."/>
            <person name="Bonito G."/>
        </authorList>
    </citation>
    <scope>NUCLEOTIDE SEQUENCE [LARGE SCALE GENOMIC DNA]</scope>
    <source>
        <strain evidence="1 2">AG-77</strain>
    </source>
</reference>
<accession>A0A197K8G3</accession>
<evidence type="ECO:0000313" key="1">
    <source>
        <dbReference type="EMBL" id="OAQ32704.1"/>
    </source>
</evidence>
<organism evidence="1 2">
    <name type="scientific">Linnemannia elongata AG-77</name>
    <dbReference type="NCBI Taxonomy" id="1314771"/>
    <lineage>
        <taxon>Eukaryota</taxon>
        <taxon>Fungi</taxon>
        <taxon>Fungi incertae sedis</taxon>
        <taxon>Mucoromycota</taxon>
        <taxon>Mortierellomycotina</taxon>
        <taxon>Mortierellomycetes</taxon>
        <taxon>Mortierellales</taxon>
        <taxon>Mortierellaceae</taxon>
        <taxon>Linnemannia</taxon>
    </lineage>
</organism>
<sequence>FRLRIQKGERFLSTELEFTNRTTLEIREGHGKALVVMAFTIPRGSTSGENDLRVELTIEKPAALSLNTASQEQEQET</sequence>
<dbReference type="Proteomes" id="UP000078512">
    <property type="component" value="Unassembled WGS sequence"/>
</dbReference>
<protein>
    <submittedName>
        <fullName evidence="1">Uncharacterized protein</fullName>
    </submittedName>
</protein>
<evidence type="ECO:0000313" key="2">
    <source>
        <dbReference type="Proteomes" id="UP000078512"/>
    </source>
</evidence>
<name>A0A197K8G3_9FUNG</name>
<gene>
    <name evidence="1" type="ORF">K457DRAFT_16268</name>
</gene>
<dbReference type="AlphaFoldDB" id="A0A197K8G3"/>
<proteinExistence type="predicted"/>